<evidence type="ECO:0000313" key="3">
    <source>
        <dbReference type="Proteomes" id="UP000652761"/>
    </source>
</evidence>
<evidence type="ECO:0000313" key="2">
    <source>
        <dbReference type="EMBL" id="MQM01590.1"/>
    </source>
</evidence>
<keyword evidence="1" id="KW-0812">Transmembrane</keyword>
<keyword evidence="1" id="KW-0472">Membrane</keyword>
<sequence length="447" mass="48742">MAVFRVACSLGVSWGSSACGPLTLWGETFLLTWLLCVIRGDTCLCLPDLVEVWEVHAEGCFRMFSDSAAGDQEELLRSSLRRFDVLERVLARSHREDVAWSGGDAVPWMVFMFFTEFPWWYLVVVGSCTLCGYLFLVVHCVPIFPSSVVELCSVEVMWDWLSLLSLIREAHPPTFFSVSCEHERLFRSELRVAFLQVLEVFGSMGGGATFGVPGGGPGDQLVRSHCLSRRWFRSHAVVSGGSQRLASWRCGRYVLLAASSGGGLVALTVMEFLTFMISWGALGGHPTAIFGACPLVPSVVAPTSVYFPDLMACPRSRAVMLVWEVGACIMRLWSHVVAPVFRELLGLGGCVPRFASAFVGVPAALVGRDSLSQEFIAGQLWWRFVAPCVASSIVGGGVTFGDPGGGPGDDLYYPYFGRVRGETNILCLSGMAVTVTVSYETTDFRAL</sequence>
<reference evidence="2" key="1">
    <citation type="submission" date="2017-07" db="EMBL/GenBank/DDBJ databases">
        <title>Taro Niue Genome Assembly and Annotation.</title>
        <authorList>
            <person name="Atibalentja N."/>
            <person name="Keating K."/>
            <person name="Fields C.J."/>
        </authorList>
    </citation>
    <scope>NUCLEOTIDE SEQUENCE</scope>
    <source>
        <strain evidence="2">Niue_2</strain>
        <tissue evidence="2">Leaf</tissue>
    </source>
</reference>
<name>A0A843WF86_COLES</name>
<accession>A0A843WF86</accession>
<feature type="transmembrane region" description="Helical" evidence="1">
    <location>
        <begin position="288"/>
        <end position="307"/>
    </location>
</feature>
<gene>
    <name evidence="2" type="ORF">Taro_034348</name>
</gene>
<feature type="transmembrane region" description="Helical" evidence="1">
    <location>
        <begin position="119"/>
        <end position="138"/>
    </location>
</feature>
<dbReference type="PROSITE" id="PS51257">
    <property type="entry name" value="PROKAR_LIPOPROTEIN"/>
    <property type="match status" value="1"/>
</dbReference>
<organism evidence="2 3">
    <name type="scientific">Colocasia esculenta</name>
    <name type="common">Wild taro</name>
    <name type="synonym">Arum esculentum</name>
    <dbReference type="NCBI Taxonomy" id="4460"/>
    <lineage>
        <taxon>Eukaryota</taxon>
        <taxon>Viridiplantae</taxon>
        <taxon>Streptophyta</taxon>
        <taxon>Embryophyta</taxon>
        <taxon>Tracheophyta</taxon>
        <taxon>Spermatophyta</taxon>
        <taxon>Magnoliopsida</taxon>
        <taxon>Liliopsida</taxon>
        <taxon>Araceae</taxon>
        <taxon>Aroideae</taxon>
        <taxon>Colocasieae</taxon>
        <taxon>Colocasia</taxon>
    </lineage>
</organism>
<comment type="caution">
    <text evidence="2">The sequence shown here is derived from an EMBL/GenBank/DDBJ whole genome shotgun (WGS) entry which is preliminary data.</text>
</comment>
<keyword evidence="3" id="KW-1185">Reference proteome</keyword>
<evidence type="ECO:0000256" key="1">
    <source>
        <dbReference type="SAM" id="Phobius"/>
    </source>
</evidence>
<protein>
    <submittedName>
        <fullName evidence="2">Uncharacterized protein</fullName>
    </submittedName>
</protein>
<keyword evidence="1" id="KW-1133">Transmembrane helix</keyword>
<dbReference type="AlphaFoldDB" id="A0A843WF86"/>
<dbReference type="EMBL" id="NMUH01002702">
    <property type="protein sequence ID" value="MQM01590.1"/>
    <property type="molecule type" value="Genomic_DNA"/>
</dbReference>
<feature type="transmembrane region" description="Helical" evidence="1">
    <location>
        <begin position="253"/>
        <end position="282"/>
    </location>
</feature>
<proteinExistence type="predicted"/>
<dbReference type="Proteomes" id="UP000652761">
    <property type="component" value="Unassembled WGS sequence"/>
</dbReference>